<evidence type="ECO:0000256" key="3">
    <source>
        <dbReference type="ARBA" id="ARBA00023172"/>
    </source>
</evidence>
<keyword evidence="8" id="KW-1185">Reference proteome</keyword>
<organism evidence="7 8">
    <name type="scientific">Vallitalea guaymasensis</name>
    <dbReference type="NCBI Taxonomy" id="1185412"/>
    <lineage>
        <taxon>Bacteria</taxon>
        <taxon>Bacillati</taxon>
        <taxon>Bacillota</taxon>
        <taxon>Clostridia</taxon>
        <taxon>Lachnospirales</taxon>
        <taxon>Vallitaleaceae</taxon>
        <taxon>Vallitalea</taxon>
    </lineage>
</organism>
<evidence type="ECO:0000313" key="7">
    <source>
        <dbReference type="EMBL" id="QUH31162.1"/>
    </source>
</evidence>
<evidence type="ECO:0000256" key="1">
    <source>
        <dbReference type="ARBA" id="ARBA00008857"/>
    </source>
</evidence>
<dbReference type="PROSITE" id="PS51900">
    <property type="entry name" value="CB"/>
    <property type="match status" value="1"/>
</dbReference>
<reference evidence="7 8" key="1">
    <citation type="submission" date="2020-07" db="EMBL/GenBank/DDBJ databases">
        <title>Vallitalea guaymasensis genome.</title>
        <authorList>
            <person name="Postec A."/>
        </authorList>
    </citation>
    <scope>NUCLEOTIDE SEQUENCE [LARGE SCALE GENOMIC DNA]</scope>
    <source>
        <strain evidence="7 8">Ra1766G1</strain>
    </source>
</reference>
<comment type="similarity">
    <text evidence="1">Belongs to the 'phage' integrase family.</text>
</comment>
<evidence type="ECO:0000313" key="8">
    <source>
        <dbReference type="Proteomes" id="UP000677305"/>
    </source>
</evidence>
<dbReference type="Gene3D" id="3.30.160.60">
    <property type="entry name" value="Classic Zinc Finger"/>
    <property type="match status" value="1"/>
</dbReference>
<evidence type="ECO:0000256" key="2">
    <source>
        <dbReference type="ARBA" id="ARBA00023125"/>
    </source>
</evidence>
<dbReference type="InterPro" id="IPR053876">
    <property type="entry name" value="Phage_int_M"/>
</dbReference>
<evidence type="ECO:0000259" key="6">
    <source>
        <dbReference type="PROSITE" id="PS51900"/>
    </source>
</evidence>
<dbReference type="InterPro" id="IPR011010">
    <property type="entry name" value="DNA_brk_join_enz"/>
</dbReference>
<dbReference type="AlphaFoldDB" id="A0A8J8SDT4"/>
<dbReference type="RefSeq" id="WP_212691238.1">
    <property type="nucleotide sequence ID" value="NZ_CP058561.1"/>
</dbReference>
<dbReference type="InterPro" id="IPR002104">
    <property type="entry name" value="Integrase_catalytic"/>
</dbReference>
<evidence type="ECO:0000259" key="5">
    <source>
        <dbReference type="PROSITE" id="PS51898"/>
    </source>
</evidence>
<dbReference type="SUPFAM" id="SSF56349">
    <property type="entry name" value="DNA breaking-rejoining enzymes"/>
    <property type="match status" value="1"/>
</dbReference>
<sequence>MGKDINGKELGTGISQRKDGRYVGRFTNRFGRRPEVKSRSLKELKVLLNAAIYEDLNKLNHADDKMTLDEWFEKWMKNYKNQTICANTKSHYISIYEKHISSPLGKKKMLNITQLKILEILNNLDSKGYQYETRNKVRILLQDMFDKAMINEIVSKNPAKGIKMKTKEKAEPKVLTPEEQASFFECSKGSFYDNLFTVAISTGLRPGEACGLTLDDIDFDEMLIDVNKTLVYQKFEGDKKKMFHFDPPKTKSSKRQVPMNQKCALALKKQIMQRNVIMARRTTKSVKGFEKLLFTTKFGTPLNAQVYGQAVRKIIDEINLLRDELEQMDYFSPHCFRHSFATRCFEAGIKPKTVQKYLGHATLQMTMDLYTHVLVEHSQEEMIKLEKVLDDTMDVSESMIDDQYKKFTEKEEQNNCVYLFKAN</sequence>
<feature type="domain" description="Core-binding (CB)" evidence="6">
    <location>
        <begin position="66"/>
        <end position="149"/>
    </location>
</feature>
<dbReference type="PROSITE" id="PS51898">
    <property type="entry name" value="TYR_RECOMBINASE"/>
    <property type="match status" value="1"/>
</dbReference>
<dbReference type="InterPro" id="IPR044068">
    <property type="entry name" value="CB"/>
</dbReference>
<name>A0A8J8SDT4_9FIRM</name>
<dbReference type="InterPro" id="IPR013762">
    <property type="entry name" value="Integrase-like_cat_sf"/>
</dbReference>
<dbReference type="Gene3D" id="1.10.443.10">
    <property type="entry name" value="Intergrase catalytic core"/>
    <property type="match status" value="1"/>
</dbReference>
<accession>A0A8J8SDT4</accession>
<dbReference type="InterPro" id="IPR050090">
    <property type="entry name" value="Tyrosine_recombinase_XerCD"/>
</dbReference>
<evidence type="ECO:0000256" key="4">
    <source>
        <dbReference type="PROSITE-ProRule" id="PRU01248"/>
    </source>
</evidence>
<dbReference type="GO" id="GO:0006310">
    <property type="term" value="P:DNA recombination"/>
    <property type="evidence" value="ECO:0007669"/>
    <property type="project" value="UniProtKB-KW"/>
</dbReference>
<keyword evidence="3" id="KW-0233">DNA recombination</keyword>
<dbReference type="EMBL" id="CP058561">
    <property type="protein sequence ID" value="QUH31162.1"/>
    <property type="molecule type" value="Genomic_DNA"/>
</dbReference>
<dbReference type="Pfam" id="PF22022">
    <property type="entry name" value="Phage_int_M"/>
    <property type="match status" value="1"/>
</dbReference>
<dbReference type="PANTHER" id="PTHR30349:SF41">
    <property type="entry name" value="INTEGRASE_RECOMBINASE PROTEIN MJ0367-RELATED"/>
    <property type="match status" value="1"/>
</dbReference>
<dbReference type="Proteomes" id="UP000677305">
    <property type="component" value="Chromosome"/>
</dbReference>
<dbReference type="PANTHER" id="PTHR30349">
    <property type="entry name" value="PHAGE INTEGRASE-RELATED"/>
    <property type="match status" value="1"/>
</dbReference>
<proteinExistence type="inferred from homology"/>
<gene>
    <name evidence="7" type="ORF">HYG85_20445</name>
</gene>
<protein>
    <submittedName>
        <fullName evidence="7">Tyrosine-type recombinase/integrase</fullName>
    </submittedName>
</protein>
<dbReference type="CDD" id="cd01189">
    <property type="entry name" value="INT_ICEBs1_C_like"/>
    <property type="match status" value="1"/>
</dbReference>
<dbReference type="KEGG" id="vgu:HYG85_20445"/>
<dbReference type="Pfam" id="PF00589">
    <property type="entry name" value="Phage_integrase"/>
    <property type="match status" value="1"/>
</dbReference>
<keyword evidence="2 4" id="KW-0238">DNA-binding</keyword>
<dbReference type="InterPro" id="IPR010998">
    <property type="entry name" value="Integrase_recombinase_N"/>
</dbReference>
<dbReference type="GO" id="GO:0003677">
    <property type="term" value="F:DNA binding"/>
    <property type="evidence" value="ECO:0007669"/>
    <property type="project" value="UniProtKB-UniRule"/>
</dbReference>
<dbReference type="Gene3D" id="1.10.150.130">
    <property type="match status" value="1"/>
</dbReference>
<feature type="domain" description="Tyr recombinase" evidence="5">
    <location>
        <begin position="170"/>
        <end position="383"/>
    </location>
</feature>
<dbReference type="GO" id="GO:0015074">
    <property type="term" value="P:DNA integration"/>
    <property type="evidence" value="ECO:0007669"/>
    <property type="project" value="InterPro"/>
</dbReference>